<organism evidence="2 3">
    <name type="scientific">Pilimelia anulata</name>
    <dbReference type="NCBI Taxonomy" id="53371"/>
    <lineage>
        <taxon>Bacteria</taxon>
        <taxon>Bacillati</taxon>
        <taxon>Actinomycetota</taxon>
        <taxon>Actinomycetes</taxon>
        <taxon>Micromonosporales</taxon>
        <taxon>Micromonosporaceae</taxon>
        <taxon>Pilimelia</taxon>
    </lineage>
</organism>
<keyword evidence="1" id="KW-0732">Signal</keyword>
<comment type="caution">
    <text evidence="2">The sequence shown here is derived from an EMBL/GenBank/DDBJ whole genome shotgun (WGS) entry which is preliminary data.</text>
</comment>
<feature type="signal peptide" evidence="1">
    <location>
        <begin position="1"/>
        <end position="28"/>
    </location>
</feature>
<dbReference type="Proteomes" id="UP000649739">
    <property type="component" value="Unassembled WGS sequence"/>
</dbReference>
<evidence type="ECO:0000313" key="3">
    <source>
        <dbReference type="Proteomes" id="UP000649739"/>
    </source>
</evidence>
<keyword evidence="3" id="KW-1185">Reference proteome</keyword>
<evidence type="ECO:0000256" key="1">
    <source>
        <dbReference type="SAM" id="SignalP"/>
    </source>
</evidence>
<dbReference type="EMBL" id="BMQB01000004">
    <property type="protein sequence ID" value="GGJ91888.1"/>
    <property type="molecule type" value="Genomic_DNA"/>
</dbReference>
<accession>A0A8J3B320</accession>
<protein>
    <submittedName>
        <fullName evidence="2">Uncharacterized protein</fullName>
    </submittedName>
</protein>
<proteinExistence type="predicted"/>
<sequence length="205" mass="21689">MTVQRVAASALALTAGALTLGAAVPAAAADPATAGFSRVRIGTVGKLIAEKECFKDLAIQHQSSKKFLEVHATGPSATRNTVRATGAKAAKGELFELCILGPGSDEETAQVYLRSQKVRQFVQVDKVAGRRDGALRGRASTLAASTDFDAVVVAETEAVFRFRSTYNDKWVTVERNYPGTDDELVRAGRPAAATGENFVLWAFGG</sequence>
<name>A0A8J3B320_9ACTN</name>
<evidence type="ECO:0000313" key="2">
    <source>
        <dbReference type="EMBL" id="GGJ91888.1"/>
    </source>
</evidence>
<dbReference type="RefSeq" id="WP_189170002.1">
    <property type="nucleotide sequence ID" value="NZ_BMQB01000004.1"/>
</dbReference>
<dbReference type="AlphaFoldDB" id="A0A8J3B320"/>
<gene>
    <name evidence="2" type="ORF">GCM10010123_22120</name>
</gene>
<feature type="chain" id="PRO_5035249076" evidence="1">
    <location>
        <begin position="29"/>
        <end position="205"/>
    </location>
</feature>
<reference evidence="2" key="2">
    <citation type="submission" date="2020-09" db="EMBL/GenBank/DDBJ databases">
        <authorList>
            <person name="Sun Q."/>
            <person name="Ohkuma M."/>
        </authorList>
    </citation>
    <scope>NUCLEOTIDE SEQUENCE</scope>
    <source>
        <strain evidence="2">JCM 3090</strain>
    </source>
</reference>
<reference evidence="2" key="1">
    <citation type="journal article" date="2014" name="Int. J. Syst. Evol. Microbiol.">
        <title>Complete genome sequence of Corynebacterium casei LMG S-19264T (=DSM 44701T), isolated from a smear-ripened cheese.</title>
        <authorList>
            <consortium name="US DOE Joint Genome Institute (JGI-PGF)"/>
            <person name="Walter F."/>
            <person name="Albersmeier A."/>
            <person name="Kalinowski J."/>
            <person name="Ruckert C."/>
        </authorList>
    </citation>
    <scope>NUCLEOTIDE SEQUENCE</scope>
    <source>
        <strain evidence="2">JCM 3090</strain>
    </source>
</reference>